<dbReference type="Proteomes" id="UP001527882">
    <property type="component" value="Unassembled WGS sequence"/>
</dbReference>
<evidence type="ECO:0000313" key="1">
    <source>
        <dbReference type="EMBL" id="MCZ8514045.1"/>
    </source>
</evidence>
<accession>A0ABT4QBI5</accession>
<reference evidence="1 2" key="1">
    <citation type="submission" date="2022-12" db="EMBL/GenBank/DDBJ databases">
        <title>Draft genome sequence of Paenibacillus sp. dW9.</title>
        <authorList>
            <person name="Choi E.-W."/>
            <person name="Kim D.-U."/>
        </authorList>
    </citation>
    <scope>NUCLEOTIDE SEQUENCE [LARGE SCALE GENOMIC DNA]</scope>
    <source>
        <strain evidence="2">dW9</strain>
    </source>
</reference>
<name>A0ABT4QBI5_9BACL</name>
<sequence length="81" mass="8908">MKKKNSHGTPVGYPPPAAVVSRKIFNLFAMQHLRGIPRLPPFAFFIISGFPINLNGNSVLVLPKINGYAVFVLQGPARYQS</sequence>
<proteinExistence type="predicted"/>
<evidence type="ECO:0000313" key="2">
    <source>
        <dbReference type="Proteomes" id="UP001527882"/>
    </source>
</evidence>
<organism evidence="1 2">
    <name type="scientific">Paenibacillus gyeongsangnamensis</name>
    <dbReference type="NCBI Taxonomy" id="3388067"/>
    <lineage>
        <taxon>Bacteria</taxon>
        <taxon>Bacillati</taxon>
        <taxon>Bacillota</taxon>
        <taxon>Bacilli</taxon>
        <taxon>Bacillales</taxon>
        <taxon>Paenibacillaceae</taxon>
        <taxon>Paenibacillus</taxon>
    </lineage>
</organism>
<comment type="caution">
    <text evidence="1">The sequence shown here is derived from an EMBL/GenBank/DDBJ whole genome shotgun (WGS) entry which is preliminary data.</text>
</comment>
<dbReference type="RefSeq" id="WP_269882563.1">
    <property type="nucleotide sequence ID" value="NZ_JAQAGZ010000010.1"/>
</dbReference>
<keyword evidence="2" id="KW-1185">Reference proteome</keyword>
<protein>
    <submittedName>
        <fullName evidence="1">Uncharacterized protein</fullName>
    </submittedName>
</protein>
<gene>
    <name evidence="1" type="ORF">O9H85_16765</name>
</gene>
<dbReference type="EMBL" id="JAQAGZ010000010">
    <property type="protein sequence ID" value="MCZ8514045.1"/>
    <property type="molecule type" value="Genomic_DNA"/>
</dbReference>